<accession>A0A0G1A894</accession>
<sequence>MSSQTPLIRVTDVMPGCKISHTSAFEALLGCPSEIVKVLEIKGLQLPDKIFLPALMYQYGIVQAALEFPIFKMLFFKQYYFQGKRPTVFGTAEQIERLRKILRLTLLGPSYEDMDKWGIDKATQVEFRTMSDALAIHKKGTDEVAGIDDLVEFVCFAADGTLEYQGVKVKILAPNIFEFTNGEETWTVDITINEPQRPPLPIVMPELFADRSTFGAIALSKCTTGFDPTGYTSGVLLSLNGMFALVDSSAWTKEHLRHLGINSHEVFVFIDTHIHEDHCNIFGLVVNGKVSYAMSDDLGYWCIVTKIALTLDRPVEEVKHYIRQVRIELGKPFDWYGARFEFWRAVHTVPTLGFRVTLNGRSIIYSGDTLWGKKLTALLEKGAISHELHDFIQHIPEMGSDLTFFDAGGGLIHPDIEELAALPPQLRRVIVPTHLSKVPPNLQHLFQSLTPGQSWTFVEAKSWDVNAFRQVQNAPILAGLSPMWLNVILHQGRVREYPINHNLLELGKEGKNFYIVIAGTLSVLQKDEVIAQLSTGDFFGEMSIMFGVPCNASVRTNTPVRLLEIGKEIFNLLIKDTRIMEMLMKIHQFRPIFMQFHQFRELSVSTQNKIFVRAKKIIIPVGTRIIAQGTDADNMYGIIEGEAEVLHDDGRGNIRHVATLGTNQLFGEIALVKGQKRIADVVAKTDLVVFSLAKDDFDRLREEAPIFSMMLMVLAESRLKE</sequence>
<dbReference type="PANTHER" id="PTHR23011">
    <property type="entry name" value="CYCLIC NUCLEOTIDE-BINDING DOMAIN CONTAINING PROTEIN"/>
    <property type="match status" value="1"/>
</dbReference>
<dbReference type="SUPFAM" id="SSF56281">
    <property type="entry name" value="Metallo-hydrolase/oxidoreductase"/>
    <property type="match status" value="1"/>
</dbReference>
<dbReference type="PROSITE" id="PS50042">
    <property type="entry name" value="CNMP_BINDING_3"/>
    <property type="match status" value="2"/>
</dbReference>
<dbReference type="InterPro" id="IPR018490">
    <property type="entry name" value="cNMP-bd_dom_sf"/>
</dbReference>
<dbReference type="Gene3D" id="3.60.15.10">
    <property type="entry name" value="Ribonuclease Z/Hydroxyacylglutathione hydrolase-like"/>
    <property type="match status" value="1"/>
</dbReference>
<feature type="domain" description="Cyclic nucleotide-binding" evidence="1">
    <location>
        <begin position="598"/>
        <end position="700"/>
    </location>
</feature>
<evidence type="ECO:0000259" key="1">
    <source>
        <dbReference type="PROSITE" id="PS50042"/>
    </source>
</evidence>
<dbReference type="CDD" id="cd00038">
    <property type="entry name" value="CAP_ED"/>
    <property type="match status" value="2"/>
</dbReference>
<evidence type="ECO:0000313" key="2">
    <source>
        <dbReference type="EMBL" id="KKS57134.1"/>
    </source>
</evidence>
<comment type="caution">
    <text evidence="2">The sequence shown here is derived from an EMBL/GenBank/DDBJ whole genome shotgun (WGS) entry which is preliminary data.</text>
</comment>
<dbReference type="SUPFAM" id="SSF51206">
    <property type="entry name" value="cAMP-binding domain-like"/>
    <property type="match status" value="2"/>
</dbReference>
<evidence type="ECO:0000313" key="3">
    <source>
        <dbReference type="Proteomes" id="UP000034837"/>
    </source>
</evidence>
<reference evidence="2 3" key="1">
    <citation type="journal article" date="2015" name="Nature">
        <title>rRNA introns, odd ribosomes, and small enigmatic genomes across a large radiation of phyla.</title>
        <authorList>
            <person name="Brown C.T."/>
            <person name="Hug L.A."/>
            <person name="Thomas B.C."/>
            <person name="Sharon I."/>
            <person name="Castelle C.J."/>
            <person name="Singh A."/>
            <person name="Wilkins M.J."/>
            <person name="Williams K.H."/>
            <person name="Banfield J.F."/>
        </authorList>
    </citation>
    <scope>NUCLEOTIDE SEQUENCE [LARGE SCALE GENOMIC DNA]</scope>
</reference>
<dbReference type="PANTHER" id="PTHR23011:SF28">
    <property type="entry name" value="CYCLIC NUCLEOTIDE-BINDING DOMAIN CONTAINING PROTEIN"/>
    <property type="match status" value="1"/>
</dbReference>
<dbReference type="InterPro" id="IPR000595">
    <property type="entry name" value="cNMP-bd_dom"/>
</dbReference>
<organism evidence="2 3">
    <name type="scientific">Candidatus Magasanikbacteria bacterium GW2011_GWA2_42_32</name>
    <dbReference type="NCBI Taxonomy" id="1619039"/>
    <lineage>
        <taxon>Bacteria</taxon>
        <taxon>Candidatus Magasanikiibacteriota</taxon>
    </lineage>
</organism>
<dbReference type="Gene3D" id="2.60.120.10">
    <property type="entry name" value="Jelly Rolls"/>
    <property type="match status" value="2"/>
</dbReference>
<dbReference type="EMBL" id="LCDO01000003">
    <property type="protein sequence ID" value="KKS57134.1"/>
    <property type="molecule type" value="Genomic_DNA"/>
</dbReference>
<dbReference type="Proteomes" id="UP000034837">
    <property type="component" value="Unassembled WGS sequence"/>
</dbReference>
<name>A0A0G1A894_9BACT</name>
<dbReference type="SMART" id="SM00100">
    <property type="entry name" value="cNMP"/>
    <property type="match status" value="2"/>
</dbReference>
<gene>
    <name evidence="2" type="ORF">UV20_C0003G0076</name>
</gene>
<protein>
    <recommendedName>
        <fullName evidence="1">Cyclic nucleotide-binding domain-containing protein</fullName>
    </recommendedName>
</protein>
<dbReference type="AlphaFoldDB" id="A0A0G1A894"/>
<dbReference type="Pfam" id="PF00027">
    <property type="entry name" value="cNMP_binding"/>
    <property type="match status" value="2"/>
</dbReference>
<dbReference type="InterPro" id="IPR036866">
    <property type="entry name" value="RibonucZ/Hydroxyglut_hydro"/>
</dbReference>
<feature type="domain" description="Cyclic nucleotide-binding" evidence="1">
    <location>
        <begin position="476"/>
        <end position="574"/>
    </location>
</feature>
<dbReference type="InterPro" id="IPR014710">
    <property type="entry name" value="RmlC-like_jellyroll"/>
</dbReference>
<proteinExistence type="predicted"/>